<dbReference type="InterPro" id="IPR040442">
    <property type="entry name" value="Pyrv_kinase-like_dom_sf"/>
</dbReference>
<dbReference type="Gene3D" id="3.20.20.60">
    <property type="entry name" value="Phosphoenolpyruvate-binding domains"/>
    <property type="match status" value="1"/>
</dbReference>
<dbReference type="Pfam" id="PF03328">
    <property type="entry name" value="HpcH_HpaI"/>
    <property type="match status" value="1"/>
</dbReference>
<sequence length="247" mass="25600">MASSLRARARAGEKLLGALLRMPSEELVEMLAVAEFDFVLIDCEHGPADITALRNHIALAAAHGVPVIVRVGENDRGQILRVLDQGAEGILAPHLDTAADAAALVDASLYPPVGTRGFATYSRAGRFGETPPAEHLDRWLENTLVLGMIESPGGVRNVEGIVATPRLDGILVGPADLAASSGPDDLPLADAIAAVHGALAAAGSLRMDIVGTRAAAETSFAGGADLVIYNLASSLMQHLRDLASPAR</sequence>
<dbReference type="RefSeq" id="WP_350350411.1">
    <property type="nucleotide sequence ID" value="NZ_CP158357.1"/>
</dbReference>
<evidence type="ECO:0000259" key="4">
    <source>
        <dbReference type="Pfam" id="PF03328"/>
    </source>
</evidence>
<dbReference type="AlphaFoldDB" id="A0AAU7VSN8"/>
<comment type="similarity">
    <text evidence="1">Belongs to the HpcH/HpaI aldolase family.</text>
</comment>
<dbReference type="PANTHER" id="PTHR30502">
    <property type="entry name" value="2-KETO-3-DEOXY-L-RHAMNONATE ALDOLASE"/>
    <property type="match status" value="1"/>
</dbReference>
<dbReference type="GO" id="GO:0046872">
    <property type="term" value="F:metal ion binding"/>
    <property type="evidence" value="ECO:0007669"/>
    <property type="project" value="UniProtKB-KW"/>
</dbReference>
<feature type="domain" description="HpcH/HpaI aldolase/citrate lyase" evidence="4">
    <location>
        <begin position="25"/>
        <end position="226"/>
    </location>
</feature>
<dbReference type="InterPro" id="IPR005000">
    <property type="entry name" value="Aldolase/citrate-lyase_domain"/>
</dbReference>
<accession>A0AAU7VSN8</accession>
<evidence type="ECO:0000256" key="3">
    <source>
        <dbReference type="ARBA" id="ARBA00023239"/>
    </source>
</evidence>
<dbReference type="GO" id="GO:0005737">
    <property type="term" value="C:cytoplasm"/>
    <property type="evidence" value="ECO:0007669"/>
    <property type="project" value="TreeGrafter"/>
</dbReference>
<dbReference type="EMBL" id="CP158357">
    <property type="protein sequence ID" value="XBX76833.1"/>
    <property type="molecule type" value="Genomic_DNA"/>
</dbReference>
<protein>
    <submittedName>
        <fullName evidence="5">Aldolase/citrate lyase family protein</fullName>
    </submittedName>
</protein>
<gene>
    <name evidence="5" type="ORF">ABS642_13020</name>
</gene>
<organism evidence="5">
    <name type="scientific">Microbacterium sp. A8/3-1</name>
    <dbReference type="NCBI Taxonomy" id="3160749"/>
    <lineage>
        <taxon>Bacteria</taxon>
        <taxon>Bacillati</taxon>
        <taxon>Actinomycetota</taxon>
        <taxon>Actinomycetes</taxon>
        <taxon>Micrococcales</taxon>
        <taxon>Microbacteriaceae</taxon>
        <taxon>Microbacterium</taxon>
    </lineage>
</organism>
<keyword evidence="2" id="KW-0479">Metal-binding</keyword>
<evidence type="ECO:0000256" key="2">
    <source>
        <dbReference type="ARBA" id="ARBA00022723"/>
    </source>
</evidence>
<evidence type="ECO:0000313" key="5">
    <source>
        <dbReference type="EMBL" id="XBX76833.1"/>
    </source>
</evidence>
<evidence type="ECO:0000256" key="1">
    <source>
        <dbReference type="ARBA" id="ARBA00005568"/>
    </source>
</evidence>
<reference evidence="5" key="1">
    <citation type="submission" date="2024-06" db="EMBL/GenBank/DDBJ databases">
        <title>Draft genome sequence of Microbacterium sp. strain A8/3-1, isolated from Oxytropis tragacanthoides Fisch. ex DC. Root nodules in the Altai region of Russia.</title>
        <authorList>
            <person name="Sazanova A."/>
            <person name="Guro P."/>
            <person name="Kuznetsova I."/>
            <person name="Belimov A."/>
            <person name="Safronova V."/>
        </authorList>
    </citation>
    <scope>NUCLEOTIDE SEQUENCE</scope>
    <source>
        <strain evidence="5">A8/3-1</strain>
    </source>
</reference>
<proteinExistence type="inferred from homology"/>
<dbReference type="GO" id="GO:0016832">
    <property type="term" value="F:aldehyde-lyase activity"/>
    <property type="evidence" value="ECO:0007669"/>
    <property type="project" value="TreeGrafter"/>
</dbReference>
<dbReference type="InterPro" id="IPR050251">
    <property type="entry name" value="HpcH-HpaI_aldolase"/>
</dbReference>
<keyword evidence="3 5" id="KW-0456">Lyase</keyword>
<name>A0AAU7VSN8_9MICO</name>
<dbReference type="PANTHER" id="PTHR30502:SF0">
    <property type="entry name" value="PHOSPHOENOLPYRUVATE CARBOXYLASE FAMILY PROTEIN"/>
    <property type="match status" value="1"/>
</dbReference>
<dbReference type="SUPFAM" id="SSF51621">
    <property type="entry name" value="Phosphoenolpyruvate/pyruvate domain"/>
    <property type="match status" value="1"/>
</dbReference>
<dbReference type="InterPro" id="IPR015813">
    <property type="entry name" value="Pyrv/PenolPyrv_kinase-like_dom"/>
</dbReference>